<dbReference type="GO" id="GO:0030313">
    <property type="term" value="C:cell envelope"/>
    <property type="evidence" value="ECO:0007669"/>
    <property type="project" value="UniProtKB-SubCell"/>
</dbReference>
<evidence type="ECO:0000256" key="2">
    <source>
        <dbReference type="ARBA" id="ARBA00022748"/>
    </source>
</evidence>
<gene>
    <name evidence="6" type="ORF">BDD43_1240</name>
</gene>
<evidence type="ECO:0000256" key="1">
    <source>
        <dbReference type="ARBA" id="ARBA00004196"/>
    </source>
</evidence>
<evidence type="ECO:0000256" key="4">
    <source>
        <dbReference type="ARBA" id="ARBA00023284"/>
    </source>
</evidence>
<dbReference type="InterPro" id="IPR013766">
    <property type="entry name" value="Thioredoxin_domain"/>
</dbReference>
<protein>
    <submittedName>
        <fullName evidence="6">Thioredoxin-like protein</fullName>
    </submittedName>
</protein>
<sequence length="378" mass="42225">MNKNSILIGLAAFMLTACKNPKIIQFDVTASGLQNGVFVVKDQGGQTIFGENVKDGKCTVKGQLDAPGFYLLDVIKTGDREHLPFEVYLEPGTYKVSASASELASYPKIETDSKKQQEINDYNTLNNQLGNGIEQETANLNKEFEAKKTTLSKDAQRNLLTKIAQSEDKERNIQFEVLEQFIKKYPTSELAAHFMARRSYDEEPQKYADLFAKLSPAAKSSSDGIELAASLDIALKLQPGKKAPAIAGKTFDGKTFAAITAGKKIFLIDFWRSVNQFSRVNHEKISGIYQDLSARGFQVISVSLDSKQLWWATAVKDDKLPWPQMSDLKGNDSPNRANWDISTIPTYYLVDSDWKIYKKNIGIGQIKLEASQYLDKHP</sequence>
<comment type="subcellular location">
    <subcellularLocation>
        <location evidence="1">Cell envelope</location>
    </subcellularLocation>
</comment>
<evidence type="ECO:0000256" key="3">
    <source>
        <dbReference type="ARBA" id="ARBA00023157"/>
    </source>
</evidence>
<proteinExistence type="predicted"/>
<dbReference type="GO" id="GO:0016209">
    <property type="term" value="F:antioxidant activity"/>
    <property type="evidence" value="ECO:0007669"/>
    <property type="project" value="InterPro"/>
</dbReference>
<keyword evidence="2" id="KW-0201">Cytochrome c-type biogenesis</keyword>
<comment type="caution">
    <text evidence="6">The sequence shown here is derived from an EMBL/GenBank/DDBJ whole genome shotgun (WGS) entry which is preliminary data.</text>
</comment>
<dbReference type="PANTHER" id="PTHR42852">
    <property type="entry name" value="THIOL:DISULFIDE INTERCHANGE PROTEIN DSBE"/>
    <property type="match status" value="1"/>
</dbReference>
<organism evidence="6 7">
    <name type="scientific">Mucilaginibacter gracilis</name>
    <dbReference type="NCBI Taxonomy" id="423350"/>
    <lineage>
        <taxon>Bacteria</taxon>
        <taxon>Pseudomonadati</taxon>
        <taxon>Bacteroidota</taxon>
        <taxon>Sphingobacteriia</taxon>
        <taxon>Sphingobacteriales</taxon>
        <taxon>Sphingobacteriaceae</taxon>
        <taxon>Mucilaginibacter</taxon>
    </lineage>
</organism>
<dbReference type="RefSeq" id="WP_121196827.1">
    <property type="nucleotide sequence ID" value="NZ_RBKU01000001.1"/>
</dbReference>
<keyword evidence="7" id="KW-1185">Reference proteome</keyword>
<dbReference type="AlphaFoldDB" id="A0A495IWH3"/>
<reference evidence="6 7" key="1">
    <citation type="submission" date="2018-10" db="EMBL/GenBank/DDBJ databases">
        <title>Genomic Encyclopedia of Archaeal and Bacterial Type Strains, Phase II (KMG-II): from individual species to whole genera.</title>
        <authorList>
            <person name="Goeker M."/>
        </authorList>
    </citation>
    <scope>NUCLEOTIDE SEQUENCE [LARGE SCALE GENOMIC DNA]</scope>
    <source>
        <strain evidence="6 7">DSM 18602</strain>
    </source>
</reference>
<dbReference type="EMBL" id="RBKU01000001">
    <property type="protein sequence ID" value="RKR81096.1"/>
    <property type="molecule type" value="Genomic_DNA"/>
</dbReference>
<dbReference type="PROSITE" id="PS51257">
    <property type="entry name" value="PROKAR_LIPOPROTEIN"/>
    <property type="match status" value="1"/>
</dbReference>
<dbReference type="Pfam" id="PF00578">
    <property type="entry name" value="AhpC-TSA"/>
    <property type="match status" value="1"/>
</dbReference>
<dbReference type="Proteomes" id="UP000268007">
    <property type="component" value="Unassembled WGS sequence"/>
</dbReference>
<evidence type="ECO:0000313" key="7">
    <source>
        <dbReference type="Proteomes" id="UP000268007"/>
    </source>
</evidence>
<dbReference type="SUPFAM" id="SSF52833">
    <property type="entry name" value="Thioredoxin-like"/>
    <property type="match status" value="1"/>
</dbReference>
<keyword evidence="4" id="KW-0676">Redox-active center</keyword>
<feature type="domain" description="Thioredoxin" evidence="5">
    <location>
        <begin position="237"/>
        <end position="376"/>
    </location>
</feature>
<dbReference type="InterPro" id="IPR050553">
    <property type="entry name" value="Thioredoxin_ResA/DsbE_sf"/>
</dbReference>
<dbReference type="InterPro" id="IPR036249">
    <property type="entry name" value="Thioredoxin-like_sf"/>
</dbReference>
<dbReference type="Gene3D" id="3.40.30.10">
    <property type="entry name" value="Glutaredoxin"/>
    <property type="match status" value="1"/>
</dbReference>
<dbReference type="OrthoDB" id="789332at2"/>
<accession>A0A495IWH3</accession>
<dbReference type="InterPro" id="IPR000866">
    <property type="entry name" value="AhpC/TSA"/>
</dbReference>
<evidence type="ECO:0000313" key="6">
    <source>
        <dbReference type="EMBL" id="RKR81096.1"/>
    </source>
</evidence>
<evidence type="ECO:0000259" key="5">
    <source>
        <dbReference type="PROSITE" id="PS51352"/>
    </source>
</evidence>
<dbReference type="GO" id="GO:0017004">
    <property type="term" value="P:cytochrome complex assembly"/>
    <property type="evidence" value="ECO:0007669"/>
    <property type="project" value="UniProtKB-KW"/>
</dbReference>
<dbReference type="PROSITE" id="PS51352">
    <property type="entry name" value="THIOREDOXIN_2"/>
    <property type="match status" value="1"/>
</dbReference>
<name>A0A495IWH3_9SPHI</name>
<keyword evidence="3" id="KW-1015">Disulfide bond</keyword>
<dbReference type="PANTHER" id="PTHR42852:SF6">
    <property type="entry name" value="THIOL:DISULFIDE INTERCHANGE PROTEIN DSBE"/>
    <property type="match status" value="1"/>
</dbReference>
<dbReference type="GO" id="GO:0016491">
    <property type="term" value="F:oxidoreductase activity"/>
    <property type="evidence" value="ECO:0007669"/>
    <property type="project" value="InterPro"/>
</dbReference>